<dbReference type="VEuPathDB" id="FungiDB:PMAA_071430"/>
<organism evidence="2 3">
    <name type="scientific">Talaromyces marneffei (strain ATCC 18224 / CBS 334.59 / QM 7333)</name>
    <name type="common">Penicillium marneffei</name>
    <dbReference type="NCBI Taxonomy" id="441960"/>
    <lineage>
        <taxon>Eukaryota</taxon>
        <taxon>Fungi</taxon>
        <taxon>Dikarya</taxon>
        <taxon>Ascomycota</taxon>
        <taxon>Pezizomycotina</taxon>
        <taxon>Eurotiomycetes</taxon>
        <taxon>Eurotiomycetidae</taxon>
        <taxon>Eurotiales</taxon>
        <taxon>Trichocomaceae</taxon>
        <taxon>Talaromyces</taxon>
        <taxon>Talaromyces sect. Talaromyces</taxon>
    </lineage>
</organism>
<gene>
    <name evidence="2" type="ORF">PMAA_071430</name>
</gene>
<sequence>MSLTTTSTIQNLHRAAEVEIKDLKQWRDNYSKDPLDDHWSLLEVGDTNKLDGRQLIPAPSLFKSLTTITNTSSPTTENGGPIPTIGKCATHLELLEVFFALRYNIVNSAALDATFGIKVNNKIVYRKKFDQRMGAYIYKKTTLRDDTYQDRRREKWDFYLKIAVVRFGTWIKASNKAVEEHAREKGGVFSLPCLPPLDILMVWHAFLLNPIDFQTYCCDKKLNAIRRVEFPWEGIQKAINTKTWSYKFPEESREWTKYECQIEPDLYQYLEDVGATSSPVASTLSRFGDPKEQMVLSERENQFVKNLVEIQVGLQQEAILQLTENVKRQASFVDKMHNHLWICSPAVSGTLCRAIDRYNKFLKLFVLHPGKTLVPTLDIDLVWHTHQCSAVSYEETMRTRTGRYVNHDDKIGKEKLGHGANETKHLFRTRFGQEYSVCLCWDCEMLATALEKAEEDVDLLVDDLDMAKLAKQVGKYVRYYRSEELSRRVDRKLEV</sequence>
<name>B6Q9B3_TALMQ</name>
<evidence type="ECO:0000313" key="2">
    <source>
        <dbReference type="EMBL" id="EEA26058.1"/>
    </source>
</evidence>
<dbReference type="HOGENOM" id="CLU_025077_0_1_1"/>
<dbReference type="PhylomeDB" id="B6Q9B3"/>
<proteinExistence type="predicted"/>
<evidence type="ECO:0000313" key="3">
    <source>
        <dbReference type="Proteomes" id="UP000001294"/>
    </source>
</evidence>
<feature type="coiled-coil region" evidence="1">
    <location>
        <begin position="443"/>
        <end position="470"/>
    </location>
</feature>
<dbReference type="STRING" id="441960.B6Q9B3"/>
<reference evidence="3" key="1">
    <citation type="journal article" date="2015" name="Genome Announc.">
        <title>Genome sequence of the AIDS-associated pathogen Penicillium marneffei (ATCC18224) and its near taxonomic relative Talaromyces stipitatus (ATCC10500).</title>
        <authorList>
            <person name="Nierman W.C."/>
            <person name="Fedorova-Abrams N.D."/>
            <person name="Andrianopoulos A."/>
        </authorList>
    </citation>
    <scope>NUCLEOTIDE SEQUENCE [LARGE SCALE GENOMIC DNA]</scope>
    <source>
        <strain evidence="3">ATCC 18224 / CBS 334.59 / QM 7333</strain>
    </source>
</reference>
<evidence type="ECO:0000256" key="1">
    <source>
        <dbReference type="SAM" id="Coils"/>
    </source>
</evidence>
<dbReference type="PANTHER" id="PTHR34365">
    <property type="entry name" value="ENOLASE (DUF1399)"/>
    <property type="match status" value="1"/>
</dbReference>
<dbReference type="PANTHER" id="PTHR34365:SF7">
    <property type="entry name" value="GLYCINE-RICH DOMAIN-CONTAINING PROTEIN 1"/>
    <property type="match status" value="1"/>
</dbReference>
<accession>B6Q9B3</accession>
<keyword evidence="3" id="KW-1185">Reference proteome</keyword>
<dbReference type="AlphaFoldDB" id="B6Q9B3"/>
<dbReference type="EMBL" id="DS995900">
    <property type="protein sequence ID" value="EEA26058.1"/>
    <property type="molecule type" value="Genomic_DNA"/>
</dbReference>
<dbReference type="InterPro" id="IPR009836">
    <property type="entry name" value="GRDP-like"/>
</dbReference>
<dbReference type="Pfam" id="PF07173">
    <property type="entry name" value="GRDP-like"/>
    <property type="match status" value="1"/>
</dbReference>
<keyword evidence="1" id="KW-0175">Coiled coil</keyword>
<protein>
    <submittedName>
        <fullName evidence="2">Uncharacterized protein</fullName>
    </submittedName>
</protein>
<dbReference type="OrthoDB" id="2684236at2759"/>
<dbReference type="Proteomes" id="UP000001294">
    <property type="component" value="Unassembled WGS sequence"/>
</dbReference>